<evidence type="ECO:0000313" key="3">
    <source>
        <dbReference type="Proteomes" id="UP000767334"/>
    </source>
</evidence>
<reference evidence="2 3" key="1">
    <citation type="journal article" date="2021" name="Sci. Rep.">
        <title>The distribution of antibiotic resistance genes in chicken gut microbiota commensals.</title>
        <authorList>
            <person name="Juricova H."/>
            <person name="Matiasovicova J."/>
            <person name="Kubasova T."/>
            <person name="Cejkova D."/>
            <person name="Rychlik I."/>
        </authorList>
    </citation>
    <scope>NUCLEOTIDE SEQUENCE [LARGE SCALE GENOMIC DNA]</scope>
    <source>
        <strain evidence="2 3">An435</strain>
    </source>
</reference>
<feature type="transmembrane region" description="Helical" evidence="1">
    <location>
        <begin position="46"/>
        <end position="65"/>
    </location>
</feature>
<comment type="caution">
    <text evidence="2">The sequence shown here is derived from an EMBL/GenBank/DDBJ whole genome shotgun (WGS) entry which is preliminary data.</text>
</comment>
<proteinExistence type="predicted"/>
<feature type="transmembrane region" description="Helical" evidence="1">
    <location>
        <begin position="120"/>
        <end position="144"/>
    </location>
</feature>
<accession>A0ABS2FFW5</accession>
<sequence>MDKSKSGFLAVSKRTLLLVAGLVWGFAGLRVFTLGRGDVVLNKGNIFISVVFSIAIFYIFFNFIFKKIFTKHAKRIINSKLQKQCLFSFFDVKGYIVMGCMMTFGIVIRNLGVLNPTLLGNFYMGLGAALFLAGLTFLISSIKFEETKAKYSM</sequence>
<keyword evidence="1" id="KW-0472">Membrane</keyword>
<keyword evidence="1" id="KW-1133">Transmembrane helix</keyword>
<evidence type="ECO:0000313" key="2">
    <source>
        <dbReference type="EMBL" id="MBM6819226.1"/>
    </source>
</evidence>
<name>A0ABS2FFW5_9CLOT</name>
<gene>
    <name evidence="2" type="ORF">H6A19_07735</name>
</gene>
<keyword evidence="3" id="KW-1185">Reference proteome</keyword>
<feature type="transmembrane region" description="Helical" evidence="1">
    <location>
        <begin position="15"/>
        <end position="34"/>
    </location>
</feature>
<evidence type="ECO:0008006" key="4">
    <source>
        <dbReference type="Google" id="ProtNLM"/>
    </source>
</evidence>
<feature type="transmembrane region" description="Helical" evidence="1">
    <location>
        <begin position="86"/>
        <end position="108"/>
    </location>
</feature>
<dbReference type="Proteomes" id="UP000767334">
    <property type="component" value="Unassembled WGS sequence"/>
</dbReference>
<dbReference type="RefSeq" id="WP_148322149.1">
    <property type="nucleotide sequence ID" value="NZ_JACJLL010000038.1"/>
</dbReference>
<keyword evidence="1" id="KW-0812">Transmembrane</keyword>
<protein>
    <recommendedName>
        <fullName evidence="4">DUF2975 domain-containing protein</fullName>
    </recommendedName>
</protein>
<evidence type="ECO:0000256" key="1">
    <source>
        <dbReference type="SAM" id="Phobius"/>
    </source>
</evidence>
<organism evidence="2 3">
    <name type="scientific">Clostridium saudiense</name>
    <dbReference type="NCBI Taxonomy" id="1414720"/>
    <lineage>
        <taxon>Bacteria</taxon>
        <taxon>Bacillati</taxon>
        <taxon>Bacillota</taxon>
        <taxon>Clostridia</taxon>
        <taxon>Eubacteriales</taxon>
        <taxon>Clostridiaceae</taxon>
        <taxon>Clostridium</taxon>
    </lineage>
</organism>
<dbReference type="EMBL" id="JACJLL010000038">
    <property type="protein sequence ID" value="MBM6819226.1"/>
    <property type="molecule type" value="Genomic_DNA"/>
</dbReference>